<name>A0A4P6K493_KTERU</name>
<evidence type="ECO:0000256" key="1">
    <source>
        <dbReference type="SAM" id="Phobius"/>
    </source>
</evidence>
<dbReference type="RefSeq" id="WP_129894062.1">
    <property type="nucleotide sequence ID" value="NZ_CP035758.1"/>
</dbReference>
<dbReference type="KEGG" id="kbs:EPA93_46350"/>
<organism evidence="2 3">
    <name type="scientific">Ktedonosporobacter rubrisoli</name>
    <dbReference type="NCBI Taxonomy" id="2509675"/>
    <lineage>
        <taxon>Bacteria</taxon>
        <taxon>Bacillati</taxon>
        <taxon>Chloroflexota</taxon>
        <taxon>Ktedonobacteria</taxon>
        <taxon>Ktedonobacterales</taxon>
        <taxon>Ktedonosporobacteraceae</taxon>
        <taxon>Ktedonosporobacter</taxon>
    </lineage>
</organism>
<proteinExistence type="predicted"/>
<reference evidence="2 3" key="1">
    <citation type="submission" date="2019-01" db="EMBL/GenBank/DDBJ databases">
        <title>Ktedonosporobacter rubrisoli SCAWS-G2.</title>
        <authorList>
            <person name="Huang Y."/>
            <person name="Yan B."/>
        </authorList>
    </citation>
    <scope>NUCLEOTIDE SEQUENCE [LARGE SCALE GENOMIC DNA]</scope>
    <source>
        <strain evidence="2 3">SCAWS-G2</strain>
    </source>
</reference>
<protein>
    <submittedName>
        <fullName evidence="2">Uncharacterized protein</fullName>
    </submittedName>
</protein>
<gene>
    <name evidence="2" type="ORF">EPA93_46350</name>
</gene>
<evidence type="ECO:0000313" key="3">
    <source>
        <dbReference type="Proteomes" id="UP000290365"/>
    </source>
</evidence>
<dbReference type="EMBL" id="CP035758">
    <property type="protein sequence ID" value="QBD82994.1"/>
    <property type="molecule type" value="Genomic_DNA"/>
</dbReference>
<keyword evidence="1" id="KW-0812">Transmembrane</keyword>
<dbReference type="Proteomes" id="UP000290365">
    <property type="component" value="Chromosome"/>
</dbReference>
<keyword evidence="1" id="KW-0472">Membrane</keyword>
<sequence length="115" mass="13522">MLNHALNMADLRQEAHQFCKRSLLKVLFKQGKGNVGFSRRDAFIYLTYGWFSLIATGAFLLLMSISWFMLLKYWFGDMLAWGVVLLIAVGFLFRELSRRKFLPVPHFLRQFFGLH</sequence>
<evidence type="ECO:0000313" key="2">
    <source>
        <dbReference type="EMBL" id="QBD82994.1"/>
    </source>
</evidence>
<dbReference type="AlphaFoldDB" id="A0A4P6K493"/>
<keyword evidence="3" id="KW-1185">Reference proteome</keyword>
<accession>A0A4P6K493</accession>
<feature type="transmembrane region" description="Helical" evidence="1">
    <location>
        <begin position="42"/>
        <end position="67"/>
    </location>
</feature>
<keyword evidence="1" id="KW-1133">Transmembrane helix</keyword>
<feature type="transmembrane region" description="Helical" evidence="1">
    <location>
        <begin position="73"/>
        <end position="93"/>
    </location>
</feature>